<name>A0ABD3ANS7_9GENT</name>
<accession>A0ABD3ANS7</accession>
<gene>
    <name evidence="1" type="ORF">ACH5RR_006366</name>
</gene>
<dbReference type="AlphaFoldDB" id="A0ABD3ANS7"/>
<proteinExistence type="predicted"/>
<organism evidence="1 2">
    <name type="scientific">Cinchona calisaya</name>
    <dbReference type="NCBI Taxonomy" id="153742"/>
    <lineage>
        <taxon>Eukaryota</taxon>
        <taxon>Viridiplantae</taxon>
        <taxon>Streptophyta</taxon>
        <taxon>Embryophyta</taxon>
        <taxon>Tracheophyta</taxon>
        <taxon>Spermatophyta</taxon>
        <taxon>Magnoliopsida</taxon>
        <taxon>eudicotyledons</taxon>
        <taxon>Gunneridae</taxon>
        <taxon>Pentapetalae</taxon>
        <taxon>asterids</taxon>
        <taxon>lamiids</taxon>
        <taxon>Gentianales</taxon>
        <taxon>Rubiaceae</taxon>
        <taxon>Cinchonoideae</taxon>
        <taxon>Cinchoneae</taxon>
        <taxon>Cinchona</taxon>
    </lineage>
</organism>
<dbReference type="EMBL" id="JBJUIK010000003">
    <property type="protein sequence ID" value="KAL3532845.1"/>
    <property type="molecule type" value="Genomic_DNA"/>
</dbReference>
<keyword evidence="2" id="KW-1185">Reference proteome</keyword>
<reference evidence="1 2" key="1">
    <citation type="submission" date="2024-11" db="EMBL/GenBank/DDBJ databases">
        <title>A near-complete genome assembly of Cinchona calisaya.</title>
        <authorList>
            <person name="Lian D.C."/>
            <person name="Zhao X.W."/>
            <person name="Wei L."/>
        </authorList>
    </citation>
    <scope>NUCLEOTIDE SEQUENCE [LARGE SCALE GENOMIC DNA]</scope>
    <source>
        <tissue evidence="1">Nenye</tissue>
    </source>
</reference>
<evidence type="ECO:0000313" key="2">
    <source>
        <dbReference type="Proteomes" id="UP001630127"/>
    </source>
</evidence>
<protein>
    <recommendedName>
        <fullName evidence="3">Reverse transcriptase domain-containing protein</fullName>
    </recommendedName>
</protein>
<sequence>MVQKLAMRKRIYPFHINDSDSSIDRASSRHGQRNYHQDYGVKVDIPDFEGQLNLEDFIDWLTAIERVFNHKNIPKYKKVKIVAIKLKKHASIWWENLKRRRDCEGKQQIVI</sequence>
<evidence type="ECO:0000313" key="1">
    <source>
        <dbReference type="EMBL" id="KAL3532845.1"/>
    </source>
</evidence>
<comment type="caution">
    <text evidence="1">The sequence shown here is derived from an EMBL/GenBank/DDBJ whole genome shotgun (WGS) entry which is preliminary data.</text>
</comment>
<evidence type="ECO:0008006" key="3">
    <source>
        <dbReference type="Google" id="ProtNLM"/>
    </source>
</evidence>
<dbReference type="Proteomes" id="UP001630127">
    <property type="component" value="Unassembled WGS sequence"/>
</dbReference>